<name>A0A5C5YDT8_9BACT</name>
<dbReference type="SUPFAM" id="SSF46689">
    <property type="entry name" value="Homeodomain-like"/>
    <property type="match status" value="1"/>
</dbReference>
<dbReference type="Pfam" id="PF13565">
    <property type="entry name" value="HTH_32"/>
    <property type="match status" value="1"/>
</dbReference>
<protein>
    <recommendedName>
        <fullName evidence="3">Transposase</fullName>
    </recommendedName>
</protein>
<keyword evidence="2" id="KW-1185">Reference proteome</keyword>
<evidence type="ECO:0008006" key="3">
    <source>
        <dbReference type="Google" id="ProtNLM"/>
    </source>
</evidence>
<dbReference type="EMBL" id="SJPK01000003">
    <property type="protein sequence ID" value="TWT72973.1"/>
    <property type="molecule type" value="Genomic_DNA"/>
</dbReference>
<dbReference type="OrthoDB" id="69748at2"/>
<reference evidence="1 2" key="1">
    <citation type="submission" date="2019-02" db="EMBL/GenBank/DDBJ databases">
        <title>Deep-cultivation of Planctomycetes and their phenomic and genomic characterization uncovers novel biology.</title>
        <authorList>
            <person name="Wiegand S."/>
            <person name="Jogler M."/>
            <person name="Boedeker C."/>
            <person name="Pinto D."/>
            <person name="Vollmers J."/>
            <person name="Rivas-Marin E."/>
            <person name="Kohn T."/>
            <person name="Peeters S.H."/>
            <person name="Heuer A."/>
            <person name="Rast P."/>
            <person name="Oberbeckmann S."/>
            <person name="Bunk B."/>
            <person name="Jeske O."/>
            <person name="Meyerdierks A."/>
            <person name="Storesund J.E."/>
            <person name="Kallscheuer N."/>
            <person name="Luecker S."/>
            <person name="Lage O.M."/>
            <person name="Pohl T."/>
            <person name="Merkel B.J."/>
            <person name="Hornburger P."/>
            <person name="Mueller R.-W."/>
            <person name="Bruemmer F."/>
            <person name="Labrenz M."/>
            <person name="Spormann A.M."/>
            <person name="Op Den Camp H."/>
            <person name="Overmann J."/>
            <person name="Amann R."/>
            <person name="Jetten M.S.M."/>
            <person name="Mascher T."/>
            <person name="Medema M.H."/>
            <person name="Devos D.P."/>
            <person name="Kaster A.-K."/>
            <person name="Ovreas L."/>
            <person name="Rohde M."/>
            <person name="Galperin M.Y."/>
            <person name="Jogler C."/>
        </authorList>
    </citation>
    <scope>NUCLEOTIDE SEQUENCE [LARGE SCALE GENOMIC DNA]</scope>
    <source>
        <strain evidence="1 2">CA85</strain>
    </source>
</reference>
<dbReference type="InterPro" id="IPR009057">
    <property type="entry name" value="Homeodomain-like_sf"/>
</dbReference>
<evidence type="ECO:0000313" key="2">
    <source>
        <dbReference type="Proteomes" id="UP000318053"/>
    </source>
</evidence>
<dbReference type="AlphaFoldDB" id="A0A5C5YDT8"/>
<proteinExistence type="predicted"/>
<comment type="caution">
    <text evidence="1">The sequence shown here is derived from an EMBL/GenBank/DDBJ whole genome shotgun (WGS) entry which is preliminary data.</text>
</comment>
<dbReference type="Proteomes" id="UP000318053">
    <property type="component" value="Unassembled WGS sequence"/>
</dbReference>
<organism evidence="1 2">
    <name type="scientific">Allorhodopirellula solitaria</name>
    <dbReference type="NCBI Taxonomy" id="2527987"/>
    <lineage>
        <taxon>Bacteria</taxon>
        <taxon>Pseudomonadati</taxon>
        <taxon>Planctomycetota</taxon>
        <taxon>Planctomycetia</taxon>
        <taxon>Pirellulales</taxon>
        <taxon>Pirellulaceae</taxon>
        <taxon>Allorhodopirellula</taxon>
    </lineage>
</organism>
<evidence type="ECO:0000313" key="1">
    <source>
        <dbReference type="EMBL" id="TWT72973.1"/>
    </source>
</evidence>
<dbReference type="RefSeq" id="WP_146390571.1">
    <property type="nucleotide sequence ID" value="NZ_SJPK01000003.1"/>
</dbReference>
<accession>A0A5C5YDT8</accession>
<gene>
    <name evidence="1" type="ORF">CA85_14340</name>
</gene>
<sequence>MFRFVAKEVAVSVKKFIVELSEQERQLCQSVVKKLKGTSQKVKRANILLKADLGWSDAEIAEALDCRTKTVENIRKRFVEDGFEKTLDRKPRQSPPTEKLLDGEQEAKIIAMRLGDPPKGFGKWTLRLLARKVVELEITPPISHQTVRRTLKKTK</sequence>